<accession>R7V9Z6</accession>
<sequence>MCPSSLDYAKKEKGRESLNNIKEVTWIKLYATGEDGRSMSKVTKSNKAMDIVETSLDMIKQRKKVKKKRHQSEEHRKLCKIVNKGMSDILTGLHAVREAIMRNTEENCIETQAGYKGRNRNVWIIRY</sequence>
<reference evidence="1 3" key="2">
    <citation type="journal article" date="2013" name="Nature">
        <title>Insights into bilaterian evolution from three spiralian genomes.</title>
        <authorList>
            <person name="Simakov O."/>
            <person name="Marletaz F."/>
            <person name="Cho S.J."/>
            <person name="Edsinger-Gonzales E."/>
            <person name="Havlak P."/>
            <person name="Hellsten U."/>
            <person name="Kuo D.H."/>
            <person name="Larsson T."/>
            <person name="Lv J."/>
            <person name="Arendt D."/>
            <person name="Savage R."/>
            <person name="Osoegawa K."/>
            <person name="de Jong P."/>
            <person name="Grimwood J."/>
            <person name="Chapman J.A."/>
            <person name="Shapiro H."/>
            <person name="Aerts A."/>
            <person name="Otillar R.P."/>
            <person name="Terry A.Y."/>
            <person name="Boore J.L."/>
            <person name="Grigoriev I.V."/>
            <person name="Lindberg D.R."/>
            <person name="Seaver E.C."/>
            <person name="Weisblat D.A."/>
            <person name="Putnam N.H."/>
            <person name="Rokhsar D.S."/>
        </authorList>
    </citation>
    <scope>NUCLEOTIDE SEQUENCE</scope>
    <source>
        <strain evidence="1 3">I ESC-2004</strain>
    </source>
</reference>
<gene>
    <name evidence="1" type="ORF">CAPTEDRAFT_202592</name>
</gene>
<evidence type="ECO:0000313" key="3">
    <source>
        <dbReference type="Proteomes" id="UP000014760"/>
    </source>
</evidence>
<keyword evidence="3" id="KW-1185">Reference proteome</keyword>
<dbReference type="EnsemblMetazoa" id="CapteT202592">
    <property type="protein sequence ID" value="CapteP202592"/>
    <property type="gene ID" value="CapteG202592"/>
</dbReference>
<dbReference type="Proteomes" id="UP000014760">
    <property type="component" value="Unassembled WGS sequence"/>
</dbReference>
<organism evidence="1">
    <name type="scientific">Capitella teleta</name>
    <name type="common">Polychaete worm</name>
    <dbReference type="NCBI Taxonomy" id="283909"/>
    <lineage>
        <taxon>Eukaryota</taxon>
        <taxon>Metazoa</taxon>
        <taxon>Spiralia</taxon>
        <taxon>Lophotrochozoa</taxon>
        <taxon>Annelida</taxon>
        <taxon>Polychaeta</taxon>
        <taxon>Sedentaria</taxon>
        <taxon>Scolecida</taxon>
        <taxon>Capitellidae</taxon>
        <taxon>Capitella</taxon>
    </lineage>
</organism>
<reference evidence="2" key="3">
    <citation type="submission" date="2015-06" db="UniProtKB">
        <authorList>
            <consortium name="EnsemblMetazoa"/>
        </authorList>
    </citation>
    <scope>IDENTIFICATION</scope>
</reference>
<protein>
    <submittedName>
        <fullName evidence="1 2">Uncharacterized protein</fullName>
    </submittedName>
</protein>
<dbReference type="AlphaFoldDB" id="R7V9Z6"/>
<dbReference type="EMBL" id="AMQN01005229">
    <property type="status" value="NOT_ANNOTATED_CDS"/>
    <property type="molecule type" value="Genomic_DNA"/>
</dbReference>
<dbReference type="EMBL" id="KB295454">
    <property type="protein sequence ID" value="ELU13151.1"/>
    <property type="molecule type" value="Genomic_DNA"/>
</dbReference>
<proteinExistence type="predicted"/>
<dbReference type="HOGENOM" id="CLU_1972563_0_0_1"/>
<evidence type="ECO:0000313" key="1">
    <source>
        <dbReference type="EMBL" id="ELU13151.1"/>
    </source>
</evidence>
<evidence type="ECO:0000313" key="2">
    <source>
        <dbReference type="EnsemblMetazoa" id="CapteP202592"/>
    </source>
</evidence>
<name>R7V9Z6_CAPTE</name>
<reference evidence="3" key="1">
    <citation type="submission" date="2012-12" db="EMBL/GenBank/DDBJ databases">
        <authorList>
            <person name="Hellsten U."/>
            <person name="Grimwood J."/>
            <person name="Chapman J.A."/>
            <person name="Shapiro H."/>
            <person name="Aerts A."/>
            <person name="Otillar R.P."/>
            <person name="Terry A.Y."/>
            <person name="Boore J.L."/>
            <person name="Simakov O."/>
            <person name="Marletaz F."/>
            <person name="Cho S.-J."/>
            <person name="Edsinger-Gonzales E."/>
            <person name="Havlak P."/>
            <person name="Kuo D.-H."/>
            <person name="Larsson T."/>
            <person name="Lv J."/>
            <person name="Arendt D."/>
            <person name="Savage R."/>
            <person name="Osoegawa K."/>
            <person name="de Jong P."/>
            <person name="Lindberg D.R."/>
            <person name="Seaver E.C."/>
            <person name="Weisblat D.A."/>
            <person name="Putnam N.H."/>
            <person name="Grigoriev I.V."/>
            <person name="Rokhsar D.S."/>
        </authorList>
    </citation>
    <scope>NUCLEOTIDE SEQUENCE</scope>
    <source>
        <strain evidence="3">I ESC-2004</strain>
    </source>
</reference>